<name>A0A084AEW4_STACB</name>
<keyword evidence="2" id="KW-1185">Reference proteome</keyword>
<dbReference type="PANTHER" id="PTHR42034">
    <property type="entry name" value="CHROMOSOME 7, WHOLE GENOME SHOTGUN SEQUENCE-RELATED"/>
    <property type="match status" value="1"/>
</dbReference>
<dbReference type="OrthoDB" id="10000533at2759"/>
<gene>
    <name evidence="1" type="ORF">S7711_09906</name>
</gene>
<reference evidence="1 2" key="1">
    <citation type="journal article" date="2014" name="BMC Genomics">
        <title>Comparative genome sequencing reveals chemotype-specific gene clusters in the toxigenic black mold Stachybotrys.</title>
        <authorList>
            <person name="Semeiks J."/>
            <person name="Borek D."/>
            <person name="Otwinowski Z."/>
            <person name="Grishin N.V."/>
        </authorList>
    </citation>
    <scope>NUCLEOTIDE SEQUENCE [LARGE SCALE GENOMIC DNA]</scope>
    <source>
        <strain evidence="2">CBS 109288 / IBT 7711</strain>
    </source>
</reference>
<evidence type="ECO:0000313" key="2">
    <source>
        <dbReference type="Proteomes" id="UP000028045"/>
    </source>
</evidence>
<dbReference type="HOGENOM" id="CLU_029138_1_0_1"/>
<protein>
    <recommendedName>
        <fullName evidence="3">Condensation domain-containing protein</fullName>
    </recommendedName>
</protein>
<evidence type="ECO:0000313" key="1">
    <source>
        <dbReference type="EMBL" id="KEY63843.1"/>
    </source>
</evidence>
<dbReference type="PANTHER" id="PTHR42034:SF1">
    <property type="entry name" value="CONDENSATION DOMAIN-CONTAINING PROTEIN"/>
    <property type="match status" value="1"/>
</dbReference>
<dbReference type="AlphaFoldDB" id="A0A084AEW4"/>
<dbReference type="EMBL" id="KL649655">
    <property type="protein sequence ID" value="KEY63843.1"/>
    <property type="molecule type" value="Genomic_DNA"/>
</dbReference>
<dbReference type="Proteomes" id="UP000028045">
    <property type="component" value="Unassembled WGS sequence"/>
</dbReference>
<accession>A0A084AEW4</accession>
<dbReference type="Gene3D" id="3.30.559.30">
    <property type="entry name" value="Nonribosomal peptide synthetase, condensation domain"/>
    <property type="match status" value="1"/>
</dbReference>
<proteinExistence type="predicted"/>
<dbReference type="SUPFAM" id="SSF52777">
    <property type="entry name" value="CoA-dependent acyltransferases"/>
    <property type="match status" value="1"/>
</dbReference>
<organism evidence="1 2">
    <name type="scientific">Stachybotrys chartarum (strain CBS 109288 / IBT 7711)</name>
    <name type="common">Toxic black mold</name>
    <name type="synonym">Stilbospora chartarum</name>
    <dbReference type="NCBI Taxonomy" id="1280523"/>
    <lineage>
        <taxon>Eukaryota</taxon>
        <taxon>Fungi</taxon>
        <taxon>Dikarya</taxon>
        <taxon>Ascomycota</taxon>
        <taxon>Pezizomycotina</taxon>
        <taxon>Sordariomycetes</taxon>
        <taxon>Hypocreomycetidae</taxon>
        <taxon>Hypocreales</taxon>
        <taxon>Stachybotryaceae</taxon>
        <taxon>Stachybotrys</taxon>
    </lineage>
</organism>
<dbReference type="InterPro" id="IPR023213">
    <property type="entry name" value="CAT-like_dom_sf"/>
</dbReference>
<evidence type="ECO:0008006" key="3">
    <source>
        <dbReference type="Google" id="ProtNLM"/>
    </source>
</evidence>
<sequence length="459" mass="50999">MTTWTHLDNGTYSRPLGPMERAYVKMVHSTKRFGKEDFVINFVMKFTQEVATPPSSATPIEEKLRLAWSALRFEHPMIATELGENEESLVYMVPRDTTALESWLTNTLIVRHEERRLAGDIFADLGSPRLMELHFLPSSSELILRSSHWRIDGAGCSFLMDHFFELLAADRGTISHLTWGQETIRLPPVLEDALLLPEDVPEETKKWSREWIGDLISGAPSIGIPCQAGTAPGRPSRELLTLNEKDTANLVARCKGLSLTVTAALHAAAIIQTRIMTPTAARNGGFTDVLMSDLRMYMPEPYNGRAYAAIISSMPQLTHFSSLGHLNYLEIARTVMQRSKEYDMPMLLRSLRAASAAFEKVLDAGATSPQIPSMVPPVTSSLGVLEKYLRPQQPGFTIDRVHSFSAIQSAQPTLCLNSWLGHTSLDLVYNDAYITPTMASEFVQGVWHIASVGLQISEA</sequence>
<dbReference type="Gene3D" id="3.30.559.10">
    <property type="entry name" value="Chloramphenicol acetyltransferase-like domain"/>
    <property type="match status" value="1"/>
</dbReference>